<dbReference type="PANTHER" id="PTHR43300:SF4">
    <property type="entry name" value="ACYL-[ACYL-CARRIER-PROTEIN]--UDP-N-ACETYLGLUCOSAMINE O-ACYLTRANSFERASE"/>
    <property type="match status" value="1"/>
</dbReference>
<dbReference type="Proteomes" id="UP001157138">
    <property type="component" value="Unassembled WGS sequence"/>
</dbReference>
<protein>
    <submittedName>
        <fullName evidence="6">Isomerase</fullName>
    </submittedName>
</protein>
<comment type="similarity">
    <text evidence="1">Belongs to the transferase hexapeptide repeat family.</text>
</comment>
<dbReference type="Gene3D" id="2.160.10.10">
    <property type="entry name" value="Hexapeptide repeat proteins"/>
    <property type="match status" value="1"/>
</dbReference>
<dbReference type="CDD" id="cd03358">
    <property type="entry name" value="LbH_WxcM_N_like"/>
    <property type="match status" value="1"/>
</dbReference>
<keyword evidence="3" id="KW-0677">Repeat</keyword>
<dbReference type="PROSITE" id="PS00101">
    <property type="entry name" value="HEXAPEP_TRANSFERASES"/>
    <property type="match status" value="1"/>
</dbReference>
<keyword evidence="2" id="KW-0808">Transferase</keyword>
<comment type="caution">
    <text evidence="6">The sequence shown here is derived from an EMBL/GenBank/DDBJ whole genome shotgun (WGS) entry which is preliminary data.</text>
</comment>
<evidence type="ECO:0000313" key="7">
    <source>
        <dbReference type="Proteomes" id="UP001157138"/>
    </source>
</evidence>
<evidence type="ECO:0000256" key="1">
    <source>
        <dbReference type="ARBA" id="ARBA00007274"/>
    </source>
</evidence>
<proteinExistence type="inferred from homology"/>
<dbReference type="PANTHER" id="PTHR43300">
    <property type="entry name" value="ACETYLTRANSFERASE"/>
    <property type="match status" value="1"/>
</dbReference>
<keyword evidence="6" id="KW-0413">Isomerase</keyword>
<evidence type="ECO:0000313" key="6">
    <source>
        <dbReference type="EMBL" id="GLT17528.1"/>
    </source>
</evidence>
<dbReference type="InterPro" id="IPR050179">
    <property type="entry name" value="Trans_hexapeptide_repeat"/>
</dbReference>
<evidence type="ECO:0000256" key="2">
    <source>
        <dbReference type="ARBA" id="ARBA00022679"/>
    </source>
</evidence>
<evidence type="ECO:0000259" key="5">
    <source>
        <dbReference type="Pfam" id="PF05523"/>
    </source>
</evidence>
<evidence type="ECO:0000256" key="4">
    <source>
        <dbReference type="ARBA" id="ARBA00023315"/>
    </source>
</evidence>
<dbReference type="Pfam" id="PF00132">
    <property type="entry name" value="Hexapep"/>
    <property type="match status" value="3"/>
</dbReference>
<dbReference type="Pfam" id="PF05523">
    <property type="entry name" value="FdtA"/>
    <property type="match status" value="1"/>
</dbReference>
<dbReference type="InterPro" id="IPR018357">
    <property type="entry name" value="Hexapep_transf_CS"/>
</dbReference>
<reference evidence="7" key="1">
    <citation type="journal article" date="2019" name="Int. J. Syst. Evol. Microbiol.">
        <title>The Global Catalogue of Microorganisms (GCM) 10K type strain sequencing project: providing services to taxonomists for standard genome sequencing and annotation.</title>
        <authorList>
            <consortium name="The Broad Institute Genomics Platform"/>
            <consortium name="The Broad Institute Genome Sequencing Center for Infectious Disease"/>
            <person name="Wu L."/>
            <person name="Ma J."/>
        </authorList>
    </citation>
    <scope>NUCLEOTIDE SEQUENCE [LARGE SCALE GENOMIC DNA]</scope>
    <source>
        <strain evidence="7">NBRC 108723</strain>
    </source>
</reference>
<name>A0ABQ6EWI0_9VIBR</name>
<dbReference type="SUPFAM" id="SSF51182">
    <property type="entry name" value="RmlC-like cupins"/>
    <property type="match status" value="1"/>
</dbReference>
<keyword evidence="4" id="KW-0012">Acyltransferase</keyword>
<dbReference type="Gene3D" id="2.60.120.10">
    <property type="entry name" value="Jelly Rolls"/>
    <property type="match status" value="1"/>
</dbReference>
<dbReference type="GO" id="GO:0016853">
    <property type="term" value="F:isomerase activity"/>
    <property type="evidence" value="ECO:0007669"/>
    <property type="project" value="UniProtKB-KW"/>
</dbReference>
<accession>A0ABQ6EWI0</accession>
<dbReference type="SUPFAM" id="SSF51161">
    <property type="entry name" value="Trimeric LpxA-like enzymes"/>
    <property type="match status" value="1"/>
</dbReference>
<dbReference type="InterPro" id="IPR011004">
    <property type="entry name" value="Trimer_LpxA-like_sf"/>
</dbReference>
<dbReference type="InterPro" id="IPR008894">
    <property type="entry name" value="QdtA_cupin_dom"/>
</dbReference>
<keyword evidence="7" id="KW-1185">Reference proteome</keyword>
<dbReference type="EMBL" id="BSPW01000023">
    <property type="protein sequence ID" value="GLT17528.1"/>
    <property type="molecule type" value="Genomic_DNA"/>
</dbReference>
<dbReference type="InterPro" id="IPR011051">
    <property type="entry name" value="RmlC_Cupin_sf"/>
</dbReference>
<dbReference type="InterPro" id="IPR014710">
    <property type="entry name" value="RmlC-like_jellyroll"/>
</dbReference>
<gene>
    <name evidence="6" type="primary">wxcM</name>
    <name evidence="6" type="ORF">GCM10007938_13050</name>
</gene>
<evidence type="ECO:0000256" key="3">
    <source>
        <dbReference type="ARBA" id="ARBA00022737"/>
    </source>
</evidence>
<dbReference type="RefSeq" id="WP_284191436.1">
    <property type="nucleotide sequence ID" value="NZ_BSPW01000023.1"/>
</dbReference>
<dbReference type="CDD" id="cd20292">
    <property type="entry name" value="cupin_QdtA-like"/>
    <property type="match status" value="1"/>
</dbReference>
<sequence length="303" mass="33346">MFIHDKAICESKNIGYGTKIWAFAHVLPGAKIGKNVNICDGVFIENDVVIGDNVTLKCGVQIWDGLRVGNNVFIGPNVTFANDKYPRSKCYPEEFSRTVIEDGASIGANATILPGLIIGKGSMIGAGSVVTRNVPPNATVIGNPAKIINYNTNNLGEKVKSDPKNKALNVQGSQLIEFPNYEDMRGSLVVCEYEKHLPFSPKRSFFVHSVETDKVRGEHAHIACHQVLVAVAGSLSVVVDNGKDRDEIVLDSPCFGLHIPNCVWGIQYKFSRDAVLMVYASELYEDGDYIRNYDEFINYVSKK</sequence>
<feature type="domain" description="Sugar 3,4-ketoisomerase QdtA cupin" evidence="5">
    <location>
        <begin position="172"/>
        <end position="300"/>
    </location>
</feature>
<organism evidence="6 7">
    <name type="scientific">Vibrio zhanjiangensis</name>
    <dbReference type="NCBI Taxonomy" id="1046128"/>
    <lineage>
        <taxon>Bacteria</taxon>
        <taxon>Pseudomonadati</taxon>
        <taxon>Pseudomonadota</taxon>
        <taxon>Gammaproteobacteria</taxon>
        <taxon>Vibrionales</taxon>
        <taxon>Vibrionaceae</taxon>
        <taxon>Vibrio</taxon>
    </lineage>
</organism>
<dbReference type="InterPro" id="IPR001451">
    <property type="entry name" value="Hexapep"/>
</dbReference>